<keyword evidence="3" id="KW-1185">Reference proteome</keyword>
<dbReference type="EMBL" id="BJHV01000001">
    <property type="protein sequence ID" value="GDY44288.1"/>
    <property type="molecule type" value="Genomic_DNA"/>
</dbReference>
<feature type="compositionally biased region" description="Low complexity" evidence="1">
    <location>
        <begin position="117"/>
        <end position="128"/>
    </location>
</feature>
<feature type="region of interest" description="Disordered" evidence="1">
    <location>
        <begin position="256"/>
        <end position="283"/>
    </location>
</feature>
<gene>
    <name evidence="2" type="ORF">SANT12839_051700</name>
</gene>
<feature type="compositionally biased region" description="Basic and acidic residues" evidence="1">
    <location>
        <begin position="107"/>
        <end position="116"/>
    </location>
</feature>
<comment type="caution">
    <text evidence="2">The sequence shown here is derived from an EMBL/GenBank/DDBJ whole genome shotgun (WGS) entry which is preliminary data.</text>
</comment>
<accession>A0A4D4KCG0</accession>
<feature type="compositionally biased region" description="Basic and acidic residues" evidence="1">
    <location>
        <begin position="130"/>
        <end position="144"/>
    </location>
</feature>
<feature type="region of interest" description="Disordered" evidence="1">
    <location>
        <begin position="107"/>
        <end position="146"/>
    </location>
</feature>
<name>A0A4D4KCG0_9ACTN</name>
<evidence type="ECO:0000313" key="2">
    <source>
        <dbReference type="EMBL" id="GDY44288.1"/>
    </source>
</evidence>
<dbReference type="AntiFam" id="ANF00226">
    <property type="entry name" value="Shadow ORF (opposite pknB)"/>
</dbReference>
<proteinExistence type="predicted"/>
<dbReference type="Proteomes" id="UP000299290">
    <property type="component" value="Unassembled WGS sequence"/>
</dbReference>
<organism evidence="2 3">
    <name type="scientific">Streptomyces antimycoticus</name>
    <dbReference type="NCBI Taxonomy" id="68175"/>
    <lineage>
        <taxon>Bacteria</taxon>
        <taxon>Bacillati</taxon>
        <taxon>Actinomycetota</taxon>
        <taxon>Actinomycetes</taxon>
        <taxon>Kitasatosporales</taxon>
        <taxon>Streptomycetaceae</taxon>
        <taxon>Streptomyces</taxon>
        <taxon>Streptomyces violaceusniger group</taxon>
    </lineage>
</organism>
<protein>
    <submittedName>
        <fullName evidence="2">Uncharacterized protein</fullName>
    </submittedName>
</protein>
<evidence type="ECO:0000256" key="1">
    <source>
        <dbReference type="SAM" id="MobiDB-lite"/>
    </source>
</evidence>
<dbReference type="AlphaFoldDB" id="A0A4D4KCG0"/>
<reference evidence="2 3" key="1">
    <citation type="journal article" date="2020" name="Int. J. Syst. Evol. Microbiol.">
        <title>Reclassification of Streptomyces castelarensis and Streptomyces sporoclivatus as later heterotypic synonyms of Streptomyces antimycoticus.</title>
        <authorList>
            <person name="Komaki H."/>
            <person name="Tamura T."/>
        </authorList>
    </citation>
    <scope>NUCLEOTIDE SEQUENCE [LARGE SCALE GENOMIC DNA]</scope>
    <source>
        <strain evidence="2 3">NBRC 12839</strain>
    </source>
</reference>
<sequence>MASELGDEPARQPRFAVVVRTGRTVQQLLQRGPVVRGLLQAVGDQLAQPLRQPLQVRFLLCDAVHDRVHTAVGRAEGLTAGRRVGEHRAEAEDIAGRGDPLAAHLLGRHETGRPDDGAAAGEDAVGDGLQRPRDAEVDDARTVDGDQDVGGFEVAVDQTGVVDVAQGLCEAVGEDADGPLGQAARLGDDRVQGGTGDIAGGDPWGGGLGVGVQHRRGPHAPDPLRGPYLLFEPPPEFGLLGELGLDELHRHRTAARRMSQEHPAHATRAKAPEQPVLTDPSRVLGPQVFHASIAPSP</sequence>
<evidence type="ECO:0000313" key="3">
    <source>
        <dbReference type="Proteomes" id="UP000299290"/>
    </source>
</evidence>